<dbReference type="Proteomes" id="UP000186817">
    <property type="component" value="Unassembled WGS sequence"/>
</dbReference>
<dbReference type="InterPro" id="IPR001912">
    <property type="entry name" value="Ribosomal_uS4_N"/>
</dbReference>
<keyword evidence="5" id="KW-0687">Ribonucleoprotein</keyword>
<reference evidence="10 11" key="1">
    <citation type="submission" date="2016-02" db="EMBL/GenBank/DDBJ databases">
        <title>Genome analysis of coral dinoflagellate symbionts highlights evolutionary adaptations to a symbiotic lifestyle.</title>
        <authorList>
            <person name="Aranda M."/>
            <person name="Li Y."/>
            <person name="Liew Y.J."/>
            <person name="Baumgarten S."/>
            <person name="Simakov O."/>
            <person name="Wilson M."/>
            <person name="Piel J."/>
            <person name="Ashoor H."/>
            <person name="Bougouffa S."/>
            <person name="Bajic V.B."/>
            <person name="Ryu T."/>
            <person name="Ravasi T."/>
            <person name="Bayer T."/>
            <person name="Micklem G."/>
            <person name="Kim H."/>
            <person name="Bhak J."/>
            <person name="Lajeunesse T.C."/>
            <person name="Voolstra C.R."/>
        </authorList>
    </citation>
    <scope>NUCLEOTIDE SEQUENCE [LARGE SCALE GENOMIC DNA]</scope>
    <source>
        <strain evidence="10 11">CCMP2467</strain>
    </source>
</reference>
<protein>
    <submittedName>
        <fullName evidence="10">40S ribosomal protein S9-1</fullName>
    </submittedName>
</protein>
<dbReference type="InterPro" id="IPR022801">
    <property type="entry name" value="Ribosomal_uS4"/>
</dbReference>
<sequence>MESSHAGIRCKPCLAVVVFSKDRPCQLLASLASLLEHIIEVDLDITVLFKASSEEFRESYQVVQSLLSEKSLKQSDAVAHQAQTVFHWDEEDDTCKVGDLLDAALVRIEGKCRVLLFTVDDALWLGDFHAGAAIELLSSNAKVYAVHAKLCPRVEYAHPNDKFMRVPPLSHATPPSLSGRGSELLVFEHSNGEYDWNYPWELSASLYRLEAVKETLQAIRTEFGPDAVHHPNHIEGHGVRLLKQQKLASANLAPLCACLCSPVVVVVTMNRVQSLFENPVYEAPGQDAAEVHPLVLDKLLRAILRESGRGLLALEPAEDVAVSMSELLDVSPEFLHSYWGDLSVPATFGDLLSSPSWPPALPQPDVYRKTYLDSVHVPLLVAERIPRGLDVRPLVSWLIPVRDTPSRWLKEAFDSIQAQLGVGPGAWELVVVDDGSEKEDTLETLNDWRSLPNVQVVRAEASAGVGPALNLGWKHCRGRYVARLDGDDIAQPSRLTHQISFLEKHSSISILGGGFRTFTEDEHGVRIGERQYRFPCHPLLARWHMIFSCSLAHPTVVMRRDSIPTGDDGPYPEDEEAEDHCCWLSMPLRVQIANIADVVCHIRRHSNSRTASAAEKLLQSSYGAVRAFLKRECAGAQLTDADVAVLWGREGAATSTQAAAVSHALGLLQNWFTQILHADLSREQLPSGFREDFVKNRMAALEEYATWTLQVKSSCNKLKGEGPSAARLLHPTALAVQSLASGDVDVGAEMMKQWLKGGDAGLKSLGALIQAGYDSKGQSMGKKSYQNYGKTFRKPKRPFEKERLDGEMKIIGEYGLKNKREVWRVQYALAKIRTAARTLLTQEERSETRIFQGEALLRRMVRLGLLLESEKKLDFVLGLTTAKIMERWLQTKVFKLGLAKSIHHARTLIRQRHIRVGKQICDIPSFLVRLDSEKHIDFALTSPFGGGRPGRVRRKMMASKGGGGGGDDEED</sequence>
<dbReference type="FunFam" id="3.10.290.10:FF:000021">
    <property type="entry name" value="40S ribosomal protein S9"/>
    <property type="match status" value="1"/>
</dbReference>
<dbReference type="PANTHER" id="PTHR11831">
    <property type="entry name" value="30S 40S RIBOSOMAL PROTEIN"/>
    <property type="match status" value="1"/>
</dbReference>
<evidence type="ECO:0000259" key="8">
    <source>
        <dbReference type="SMART" id="SM00363"/>
    </source>
</evidence>
<gene>
    <name evidence="10" type="primary">RPS9B</name>
    <name evidence="10" type="ORF">AK812_SmicGene41938</name>
</gene>
<dbReference type="Pfam" id="PF01479">
    <property type="entry name" value="S4"/>
    <property type="match status" value="1"/>
</dbReference>
<dbReference type="NCBIfam" id="NF003139">
    <property type="entry name" value="PRK04051.1"/>
    <property type="match status" value="1"/>
</dbReference>
<feature type="domain" description="RNA-binding S4" evidence="8">
    <location>
        <begin position="887"/>
        <end position="951"/>
    </location>
</feature>
<name>A0A1Q9C4W3_SYMMI</name>
<dbReference type="InterPro" id="IPR005710">
    <property type="entry name" value="Ribosomal_uS4_euk/arc"/>
</dbReference>
<dbReference type="InterPro" id="IPR029044">
    <property type="entry name" value="Nucleotide-diphossugar_trans"/>
</dbReference>
<dbReference type="InterPro" id="IPR001173">
    <property type="entry name" value="Glyco_trans_2-like"/>
</dbReference>
<dbReference type="InterPro" id="IPR002942">
    <property type="entry name" value="S4_RNA-bd"/>
</dbReference>
<accession>A0A1Q9C4W3</accession>
<evidence type="ECO:0000256" key="7">
    <source>
        <dbReference type="SAM" id="MobiDB-lite"/>
    </source>
</evidence>
<dbReference type="Gene3D" id="3.10.290.10">
    <property type="entry name" value="RNA-binding S4 domain"/>
    <property type="match status" value="1"/>
</dbReference>
<evidence type="ECO:0000313" key="11">
    <source>
        <dbReference type="Proteomes" id="UP000186817"/>
    </source>
</evidence>
<evidence type="ECO:0000256" key="5">
    <source>
        <dbReference type="ARBA" id="ARBA00023274"/>
    </source>
</evidence>
<evidence type="ECO:0000259" key="9">
    <source>
        <dbReference type="SMART" id="SM01390"/>
    </source>
</evidence>
<keyword evidence="11" id="KW-1185">Reference proteome</keyword>
<keyword evidence="2" id="KW-0699">rRNA-binding</keyword>
<dbReference type="SUPFAM" id="SSF53448">
    <property type="entry name" value="Nucleotide-diphospho-sugar transferases"/>
    <property type="match status" value="1"/>
</dbReference>
<dbReference type="InterPro" id="IPR036986">
    <property type="entry name" value="S4_RNA-bd_sf"/>
</dbReference>
<dbReference type="CDD" id="cd00165">
    <property type="entry name" value="S4"/>
    <property type="match status" value="1"/>
</dbReference>
<evidence type="ECO:0000256" key="2">
    <source>
        <dbReference type="ARBA" id="ARBA00022730"/>
    </source>
</evidence>
<dbReference type="GO" id="GO:0042274">
    <property type="term" value="P:ribosomal small subunit biogenesis"/>
    <property type="evidence" value="ECO:0007669"/>
    <property type="project" value="TreeGrafter"/>
</dbReference>
<dbReference type="Gene3D" id="3.90.550.10">
    <property type="entry name" value="Spore Coat Polysaccharide Biosynthesis Protein SpsA, Chain A"/>
    <property type="match status" value="1"/>
</dbReference>
<evidence type="ECO:0000313" key="10">
    <source>
        <dbReference type="EMBL" id="OLP77946.1"/>
    </source>
</evidence>
<evidence type="ECO:0000256" key="6">
    <source>
        <dbReference type="PROSITE-ProRule" id="PRU00182"/>
    </source>
</evidence>
<dbReference type="GO" id="GO:0022627">
    <property type="term" value="C:cytosolic small ribosomal subunit"/>
    <property type="evidence" value="ECO:0007669"/>
    <property type="project" value="TreeGrafter"/>
</dbReference>
<keyword evidence="3 6" id="KW-0694">RNA-binding</keyword>
<dbReference type="SMART" id="SM00363">
    <property type="entry name" value="S4"/>
    <property type="match status" value="1"/>
</dbReference>
<dbReference type="OMA" id="NYPWELS"/>
<dbReference type="NCBIfam" id="TIGR01018">
    <property type="entry name" value="uS4_arch"/>
    <property type="match status" value="1"/>
</dbReference>
<feature type="region of interest" description="Disordered" evidence="7">
    <location>
        <begin position="949"/>
        <end position="971"/>
    </location>
</feature>
<dbReference type="EMBL" id="LSRX01001687">
    <property type="protein sequence ID" value="OLP77946.1"/>
    <property type="molecule type" value="Genomic_DNA"/>
</dbReference>
<evidence type="ECO:0000256" key="1">
    <source>
        <dbReference type="ARBA" id="ARBA00007465"/>
    </source>
</evidence>
<dbReference type="PROSITE" id="PS50889">
    <property type="entry name" value="S4"/>
    <property type="match status" value="1"/>
</dbReference>
<comment type="similarity">
    <text evidence="1">Belongs to the universal ribosomal protein uS4 family.</text>
</comment>
<dbReference type="Pfam" id="PF00535">
    <property type="entry name" value="Glycos_transf_2"/>
    <property type="match status" value="1"/>
</dbReference>
<dbReference type="OrthoDB" id="419989at2759"/>
<dbReference type="GO" id="GO:0006412">
    <property type="term" value="P:translation"/>
    <property type="evidence" value="ECO:0007669"/>
    <property type="project" value="InterPro"/>
</dbReference>
<dbReference type="Pfam" id="PF00163">
    <property type="entry name" value="Ribosomal_S4"/>
    <property type="match status" value="1"/>
</dbReference>
<evidence type="ECO:0000256" key="3">
    <source>
        <dbReference type="ARBA" id="ARBA00022884"/>
    </source>
</evidence>
<organism evidence="10 11">
    <name type="scientific">Symbiodinium microadriaticum</name>
    <name type="common">Dinoflagellate</name>
    <name type="synonym">Zooxanthella microadriatica</name>
    <dbReference type="NCBI Taxonomy" id="2951"/>
    <lineage>
        <taxon>Eukaryota</taxon>
        <taxon>Sar</taxon>
        <taxon>Alveolata</taxon>
        <taxon>Dinophyceae</taxon>
        <taxon>Suessiales</taxon>
        <taxon>Symbiodiniaceae</taxon>
        <taxon>Symbiodinium</taxon>
    </lineage>
</organism>
<dbReference type="GO" id="GO:0019843">
    <property type="term" value="F:rRNA binding"/>
    <property type="evidence" value="ECO:0007669"/>
    <property type="project" value="UniProtKB-KW"/>
</dbReference>
<dbReference type="SMART" id="SM01390">
    <property type="entry name" value="Ribosomal_S4"/>
    <property type="match status" value="1"/>
</dbReference>
<dbReference type="AlphaFoldDB" id="A0A1Q9C4W3"/>
<feature type="domain" description="Small ribosomal subunit protein uS4 N-terminal" evidence="9">
    <location>
        <begin position="786"/>
        <end position="886"/>
    </location>
</feature>
<dbReference type="GO" id="GO:0003735">
    <property type="term" value="F:structural constituent of ribosome"/>
    <property type="evidence" value="ECO:0007669"/>
    <property type="project" value="InterPro"/>
</dbReference>
<keyword evidence="4 10" id="KW-0689">Ribosomal protein</keyword>
<proteinExistence type="inferred from homology"/>
<dbReference type="PANTHER" id="PTHR11831:SF5">
    <property type="entry name" value="40S RIBOSOMAL PROTEIN S9"/>
    <property type="match status" value="1"/>
</dbReference>
<evidence type="ECO:0000256" key="4">
    <source>
        <dbReference type="ARBA" id="ARBA00022980"/>
    </source>
</evidence>
<dbReference type="SUPFAM" id="SSF55174">
    <property type="entry name" value="Alpha-L RNA-binding motif"/>
    <property type="match status" value="1"/>
</dbReference>
<comment type="caution">
    <text evidence="10">The sequence shown here is derived from an EMBL/GenBank/DDBJ whole genome shotgun (WGS) entry which is preliminary data.</text>
</comment>